<reference evidence="2" key="1">
    <citation type="journal article" date="2023" name="Front. Plant Sci.">
        <title>Chromosomal-level genome assembly of Melastoma candidum provides insights into trichome evolution.</title>
        <authorList>
            <person name="Zhong Y."/>
            <person name="Wu W."/>
            <person name="Sun C."/>
            <person name="Zou P."/>
            <person name="Liu Y."/>
            <person name="Dai S."/>
            <person name="Zhou R."/>
        </authorList>
    </citation>
    <scope>NUCLEOTIDE SEQUENCE [LARGE SCALE GENOMIC DNA]</scope>
</reference>
<organism evidence="1 2">
    <name type="scientific">Melastoma candidum</name>
    <dbReference type="NCBI Taxonomy" id="119954"/>
    <lineage>
        <taxon>Eukaryota</taxon>
        <taxon>Viridiplantae</taxon>
        <taxon>Streptophyta</taxon>
        <taxon>Embryophyta</taxon>
        <taxon>Tracheophyta</taxon>
        <taxon>Spermatophyta</taxon>
        <taxon>Magnoliopsida</taxon>
        <taxon>eudicotyledons</taxon>
        <taxon>Gunneridae</taxon>
        <taxon>Pentapetalae</taxon>
        <taxon>rosids</taxon>
        <taxon>malvids</taxon>
        <taxon>Myrtales</taxon>
        <taxon>Melastomataceae</taxon>
        <taxon>Melastomatoideae</taxon>
        <taxon>Melastomateae</taxon>
        <taxon>Melastoma</taxon>
    </lineage>
</organism>
<dbReference type="Proteomes" id="UP001057402">
    <property type="component" value="Chromosome 11"/>
</dbReference>
<evidence type="ECO:0000313" key="1">
    <source>
        <dbReference type="EMBL" id="KAI4312473.1"/>
    </source>
</evidence>
<protein>
    <submittedName>
        <fullName evidence="1">Uncharacterized protein</fullName>
    </submittedName>
</protein>
<evidence type="ECO:0000313" key="2">
    <source>
        <dbReference type="Proteomes" id="UP001057402"/>
    </source>
</evidence>
<name>A0ACB9LNB9_9MYRT</name>
<accession>A0ACB9LNB9</accession>
<comment type="caution">
    <text evidence="1">The sequence shown here is derived from an EMBL/GenBank/DDBJ whole genome shotgun (WGS) entry which is preliminary data.</text>
</comment>
<gene>
    <name evidence="1" type="ORF">MLD38_037279</name>
</gene>
<dbReference type="EMBL" id="CM042890">
    <property type="protein sequence ID" value="KAI4312473.1"/>
    <property type="molecule type" value="Genomic_DNA"/>
</dbReference>
<keyword evidence="2" id="KW-1185">Reference proteome</keyword>
<sequence>MGGHKLFRKKPPGMEKGARWSFNRAVAVSSCLSRLFGTSRKLVRDGWKFRRLHSKRRDGHHRPHEGKLELNWSSMSLPSVVAAVRSVCVGHQRGFTVVIALPWSGTGGEWE</sequence>
<proteinExistence type="predicted"/>